<feature type="transmembrane region" description="Helical" evidence="1">
    <location>
        <begin position="47"/>
        <end position="70"/>
    </location>
</feature>
<keyword evidence="3" id="KW-1185">Reference proteome</keyword>
<dbReference type="RefSeq" id="WP_317715018.1">
    <property type="nucleotide sequence ID" value="NZ_JAWLUM010000011.1"/>
</dbReference>
<evidence type="ECO:0000313" key="3">
    <source>
        <dbReference type="Proteomes" id="UP001185792"/>
    </source>
</evidence>
<evidence type="ECO:0000313" key="2">
    <source>
        <dbReference type="EMBL" id="MDV7137169.1"/>
    </source>
</evidence>
<gene>
    <name evidence="2" type="ORF">R4198_26055</name>
</gene>
<feature type="transmembrane region" description="Helical" evidence="1">
    <location>
        <begin position="21"/>
        <end position="41"/>
    </location>
</feature>
<organism evidence="2 3">
    <name type="scientific">Williamsia marianensis</name>
    <dbReference type="NCBI Taxonomy" id="85044"/>
    <lineage>
        <taxon>Bacteria</taxon>
        <taxon>Bacillati</taxon>
        <taxon>Actinomycetota</taxon>
        <taxon>Actinomycetes</taxon>
        <taxon>Mycobacteriales</taxon>
        <taxon>Nocardiaceae</taxon>
        <taxon>Williamsia</taxon>
    </lineage>
</organism>
<dbReference type="EMBL" id="JAWLUM010000011">
    <property type="protein sequence ID" value="MDV7137169.1"/>
    <property type="molecule type" value="Genomic_DNA"/>
</dbReference>
<accession>A0ABU4F0Y2</accession>
<keyword evidence="1" id="KW-0472">Membrane</keyword>
<comment type="caution">
    <text evidence="2">The sequence shown here is derived from an EMBL/GenBank/DDBJ whole genome shotgun (WGS) entry which is preliminary data.</text>
</comment>
<proteinExistence type="predicted"/>
<sequence>MTPPKTVGDAAYRLRNYVASAAALTGLAALALALLFYYDAVPEPVSIWATGVLVGLIPTFVMVAGFALWLTIDIRRCLTRTPG</sequence>
<protein>
    <submittedName>
        <fullName evidence="2">Uncharacterized protein</fullName>
    </submittedName>
</protein>
<reference evidence="2 3" key="1">
    <citation type="submission" date="2023-10" db="EMBL/GenBank/DDBJ databases">
        <title>Development of a sustainable strategy for remediation of hydrocarbon-contaminated territories based on the waste exchange concept.</title>
        <authorList>
            <person name="Krivoruchko A."/>
        </authorList>
    </citation>
    <scope>NUCLEOTIDE SEQUENCE [LARGE SCALE GENOMIC DNA]</scope>
    <source>
        <strain evidence="2 3">IEGM 1236</strain>
    </source>
</reference>
<keyword evidence="1" id="KW-0812">Transmembrane</keyword>
<name>A0ABU4F0Y2_WILMA</name>
<keyword evidence="1" id="KW-1133">Transmembrane helix</keyword>
<evidence type="ECO:0000256" key="1">
    <source>
        <dbReference type="SAM" id="Phobius"/>
    </source>
</evidence>
<dbReference type="Proteomes" id="UP001185792">
    <property type="component" value="Unassembled WGS sequence"/>
</dbReference>